<dbReference type="GO" id="GO:0004553">
    <property type="term" value="F:hydrolase activity, hydrolyzing O-glycosyl compounds"/>
    <property type="evidence" value="ECO:0007669"/>
    <property type="project" value="InterPro"/>
</dbReference>
<evidence type="ECO:0000256" key="2">
    <source>
        <dbReference type="ARBA" id="ARBA00009865"/>
    </source>
</evidence>
<dbReference type="PANTHER" id="PTHR43301">
    <property type="entry name" value="ARABINAN ENDO-1,5-ALPHA-L-ARABINOSIDASE"/>
    <property type="match status" value="1"/>
</dbReference>
<dbReference type="Pfam" id="PF04616">
    <property type="entry name" value="Glyco_hydro_43"/>
    <property type="match status" value="1"/>
</dbReference>
<dbReference type="PANTHER" id="PTHR43301:SF3">
    <property type="entry name" value="ARABINAN ENDO-1,5-ALPHA-L-ARABINOSIDASE A-RELATED"/>
    <property type="match status" value="1"/>
</dbReference>
<dbReference type="GO" id="GO:0005975">
    <property type="term" value="P:carbohydrate metabolic process"/>
    <property type="evidence" value="ECO:0007669"/>
    <property type="project" value="InterPro"/>
</dbReference>
<reference evidence="8 9" key="1">
    <citation type="submission" date="2020-07" db="EMBL/GenBank/DDBJ databases">
        <title>Sequencing the genomes of 1000 actinobacteria strains.</title>
        <authorList>
            <person name="Klenk H.-P."/>
        </authorList>
    </citation>
    <scope>NUCLEOTIDE SEQUENCE [LARGE SCALE GENOMIC DNA]</scope>
    <source>
        <strain evidence="8 9">DSM 22083</strain>
    </source>
</reference>
<feature type="chain" id="PRO_5039730465" description="Glycosyl hydrolases family 43" evidence="7">
    <location>
        <begin position="27"/>
        <end position="742"/>
    </location>
</feature>
<dbReference type="EMBL" id="JACCBU010000001">
    <property type="protein sequence ID" value="NYE72279.1"/>
    <property type="molecule type" value="Genomic_DNA"/>
</dbReference>
<feature type="active site" description="Proton donor" evidence="5">
    <location>
        <position position="228"/>
    </location>
</feature>
<organism evidence="8 9">
    <name type="scientific">Microlunatus parietis</name>
    <dbReference type="NCBI Taxonomy" id="682979"/>
    <lineage>
        <taxon>Bacteria</taxon>
        <taxon>Bacillati</taxon>
        <taxon>Actinomycetota</taxon>
        <taxon>Actinomycetes</taxon>
        <taxon>Propionibacteriales</taxon>
        <taxon>Propionibacteriaceae</taxon>
        <taxon>Microlunatus</taxon>
    </lineage>
</organism>
<comment type="caution">
    <text evidence="8">The sequence shown here is derived from an EMBL/GenBank/DDBJ whole genome shotgun (WGS) entry which is preliminary data.</text>
</comment>
<name>A0A7Y9I8I1_9ACTN</name>
<dbReference type="AlphaFoldDB" id="A0A7Y9I8I1"/>
<evidence type="ECO:0000256" key="3">
    <source>
        <dbReference type="ARBA" id="ARBA00022801"/>
    </source>
</evidence>
<evidence type="ECO:0000256" key="1">
    <source>
        <dbReference type="ARBA" id="ARBA00004834"/>
    </source>
</evidence>
<protein>
    <recommendedName>
        <fullName evidence="10">Glycosyl hydrolases family 43</fullName>
    </recommendedName>
</protein>
<evidence type="ECO:0008006" key="10">
    <source>
        <dbReference type="Google" id="ProtNLM"/>
    </source>
</evidence>
<evidence type="ECO:0000313" key="9">
    <source>
        <dbReference type="Proteomes" id="UP000569914"/>
    </source>
</evidence>
<dbReference type="Gene3D" id="2.115.10.20">
    <property type="entry name" value="Glycosyl hydrolase domain, family 43"/>
    <property type="match status" value="1"/>
</dbReference>
<feature type="site" description="Important for catalytic activity, responsible for pKa modulation of the active site Glu and correct orientation of both the proton donor and substrate" evidence="6">
    <location>
        <position position="180"/>
    </location>
</feature>
<dbReference type="SUPFAM" id="SSF75005">
    <property type="entry name" value="Arabinanase/levansucrase/invertase"/>
    <property type="match status" value="1"/>
</dbReference>
<evidence type="ECO:0000256" key="7">
    <source>
        <dbReference type="SAM" id="SignalP"/>
    </source>
</evidence>
<dbReference type="InterPro" id="IPR006710">
    <property type="entry name" value="Glyco_hydro_43"/>
</dbReference>
<keyword evidence="7" id="KW-0732">Signal</keyword>
<comment type="pathway">
    <text evidence="1">Glycan metabolism; L-arabinan degradation.</text>
</comment>
<gene>
    <name evidence="8" type="ORF">BKA15_003608</name>
</gene>
<dbReference type="InterPro" id="IPR023296">
    <property type="entry name" value="Glyco_hydro_beta-prop_sf"/>
</dbReference>
<proteinExistence type="inferred from homology"/>
<dbReference type="CDD" id="cd18616">
    <property type="entry name" value="GH43_ABN-like"/>
    <property type="match status" value="1"/>
</dbReference>
<dbReference type="RefSeq" id="WP_179752969.1">
    <property type="nucleotide sequence ID" value="NZ_JACCBU010000001.1"/>
</dbReference>
<comment type="similarity">
    <text evidence="2">Belongs to the glycosyl hydrolase 43 family.</text>
</comment>
<dbReference type="Proteomes" id="UP000569914">
    <property type="component" value="Unassembled WGS sequence"/>
</dbReference>
<dbReference type="InterPro" id="IPR050727">
    <property type="entry name" value="GH43_arabinanases"/>
</dbReference>
<accession>A0A7Y9I8I1</accession>
<dbReference type="Gene3D" id="2.60.120.200">
    <property type="match status" value="1"/>
</dbReference>
<dbReference type="SUPFAM" id="SSF49899">
    <property type="entry name" value="Concanavalin A-like lectins/glucanases"/>
    <property type="match status" value="1"/>
</dbReference>
<feature type="signal peptide" evidence="7">
    <location>
        <begin position="1"/>
        <end position="26"/>
    </location>
</feature>
<evidence type="ECO:0000313" key="8">
    <source>
        <dbReference type="EMBL" id="NYE72279.1"/>
    </source>
</evidence>
<evidence type="ECO:0000256" key="5">
    <source>
        <dbReference type="PIRSR" id="PIRSR606710-1"/>
    </source>
</evidence>
<keyword evidence="3" id="KW-0378">Hydrolase</keyword>
<keyword evidence="9" id="KW-1185">Reference proteome</keyword>
<sequence>MIRPRPIRTLLIMVATAAVIAGLALAGPAAADQAKPGRYTNAISDSFADTFADPAVILGKDGWWYAYSTADPLRAGDPYGVMHIARTKDWITWDYQGTVFNESNRPSWATPNSFLWAPDIRYIQGKYVLYYTVIDTVLNPGEDEAIGVATAPTPTGPWTPTDAPVIAPRASGGTFLGTIDPAGFTDVNGDQYLYFGGYHGGIWASKISADGLTATGELTQVAIDNRYEGGYVVRRGGWYYLMGSSANCCAGPTTGYSVFAGRSKSPLGPFVDADGISLLDSHVGGTTMITQNGNRWIGSGHHAIATDAEGRDWIVYHAIDRNEPWLSNPFGINRRPMLLDRIDWIDGWPRTRAGAGPSDGPQPAPVTTSGLGIVADDPAARGFLGLKSGPDDDQAGATALLDGAARTKADAPRSEARVRFDFRTDEEFTVVLGGGRDRVVVSAEPGDELRVIAGRSTGTAKLTESDTWRTVIVEVDGDQVTASIGESDLADPGAEVRLTARGLRLPAAPVVLAGDAVIDNLTVRPVADQARKLVPTPETGDLLWSDEFDDDALDGWTWLREDPAAKINNGTFDWPVQAGDLVGTGNQAGALLRTAPQGSWIAEAKVELDLGANTVRNYQQAGLVVYRNDNDLARLCSVAIWNTRQVEYGRELVGNDAGRLSYGAAMIGTPAKTTWLRLAYHQNAAGEHLYRAASSRDGEHWTWGATWALPAGEAPKIGLVAHGGASPATVASFDYLRFYAVD</sequence>
<evidence type="ECO:0000256" key="6">
    <source>
        <dbReference type="PIRSR" id="PIRSR606710-2"/>
    </source>
</evidence>
<dbReference type="InterPro" id="IPR013320">
    <property type="entry name" value="ConA-like_dom_sf"/>
</dbReference>
<keyword evidence="4" id="KW-0326">Glycosidase</keyword>
<evidence type="ECO:0000256" key="4">
    <source>
        <dbReference type="ARBA" id="ARBA00023295"/>
    </source>
</evidence>
<feature type="active site" description="Proton acceptor" evidence="5">
    <location>
        <position position="53"/>
    </location>
</feature>